<evidence type="ECO:0000256" key="3">
    <source>
        <dbReference type="ARBA" id="ARBA00023274"/>
    </source>
</evidence>
<dbReference type="PANTHER" id="PTHR11545">
    <property type="entry name" value="RIBOSOMAL PROTEIN L13"/>
    <property type="match status" value="1"/>
</dbReference>
<dbReference type="STRING" id="1802440.A2569_00435"/>
<keyword evidence="2 6" id="KW-0689">Ribosomal protein</keyword>
<evidence type="ECO:0000313" key="6">
    <source>
        <dbReference type="EMBL" id="OHA60735.1"/>
    </source>
</evidence>
<dbReference type="Gene3D" id="3.90.1180.10">
    <property type="entry name" value="Ribosomal protein L13"/>
    <property type="match status" value="1"/>
</dbReference>
<dbReference type="SUPFAM" id="SSF52161">
    <property type="entry name" value="Ribosomal protein L13"/>
    <property type="match status" value="1"/>
</dbReference>
<dbReference type="GO" id="GO:0017148">
    <property type="term" value="P:negative regulation of translation"/>
    <property type="evidence" value="ECO:0007669"/>
    <property type="project" value="TreeGrafter"/>
</dbReference>
<dbReference type="EMBL" id="MHTL01000010">
    <property type="protein sequence ID" value="OHA60735.1"/>
    <property type="molecule type" value="Genomic_DNA"/>
</dbReference>
<dbReference type="Proteomes" id="UP000177090">
    <property type="component" value="Unassembled WGS sequence"/>
</dbReference>
<name>A0A1G2QJE5_9BACT</name>
<dbReference type="GO" id="GO:0005840">
    <property type="term" value="C:ribosome"/>
    <property type="evidence" value="ECO:0007669"/>
    <property type="project" value="UniProtKB-KW"/>
</dbReference>
<evidence type="ECO:0000256" key="4">
    <source>
        <dbReference type="ARBA" id="ARBA00035499"/>
    </source>
</evidence>
<dbReference type="PANTHER" id="PTHR11545:SF2">
    <property type="entry name" value="LARGE RIBOSOMAL SUBUNIT PROTEIN UL13M"/>
    <property type="match status" value="1"/>
</dbReference>
<organism evidence="6 7">
    <name type="scientific">Candidatus Vogelbacteria bacterium RIFOXYD1_FULL_51_18</name>
    <dbReference type="NCBI Taxonomy" id="1802440"/>
    <lineage>
        <taxon>Bacteria</taxon>
        <taxon>Candidatus Vogeliibacteriota</taxon>
    </lineage>
</organism>
<accession>A0A1G2QJE5</accession>
<evidence type="ECO:0000256" key="1">
    <source>
        <dbReference type="ARBA" id="ARBA00006227"/>
    </source>
</evidence>
<protein>
    <recommendedName>
        <fullName evidence="4">50S ribosomal protein L13</fullName>
    </recommendedName>
</protein>
<dbReference type="InterPro" id="IPR005823">
    <property type="entry name" value="Ribosomal_uL13_bac-type"/>
</dbReference>
<keyword evidence="3" id="KW-0687">Ribonucleoprotein</keyword>
<dbReference type="PIRSF" id="PIRSF002181">
    <property type="entry name" value="Ribosomal_L13"/>
    <property type="match status" value="1"/>
</dbReference>
<sequence length="114" mass="12715">MEHTIDAQGRTIGRVASDVAVLLRGKSHPTFARQLIPQDKVTVLNADKLQISERRAEGKTYRSHSGQPGGEKKETLARLRARKGTPELLRKAVYGMLPGNRLRAVMMKNLTIKK</sequence>
<gene>
    <name evidence="6" type="ORF">A2569_00435</name>
</gene>
<dbReference type="GO" id="GO:0003729">
    <property type="term" value="F:mRNA binding"/>
    <property type="evidence" value="ECO:0007669"/>
    <property type="project" value="TreeGrafter"/>
</dbReference>
<dbReference type="GO" id="GO:0003735">
    <property type="term" value="F:structural constituent of ribosome"/>
    <property type="evidence" value="ECO:0007669"/>
    <property type="project" value="InterPro"/>
</dbReference>
<evidence type="ECO:0000256" key="5">
    <source>
        <dbReference type="SAM" id="MobiDB-lite"/>
    </source>
</evidence>
<dbReference type="InterPro" id="IPR005822">
    <property type="entry name" value="Ribosomal_uL13"/>
</dbReference>
<reference evidence="6 7" key="1">
    <citation type="journal article" date="2016" name="Nat. Commun.">
        <title>Thousands of microbial genomes shed light on interconnected biogeochemical processes in an aquifer system.</title>
        <authorList>
            <person name="Anantharaman K."/>
            <person name="Brown C.T."/>
            <person name="Hug L.A."/>
            <person name="Sharon I."/>
            <person name="Castelle C.J."/>
            <person name="Probst A.J."/>
            <person name="Thomas B.C."/>
            <person name="Singh A."/>
            <person name="Wilkins M.J."/>
            <person name="Karaoz U."/>
            <person name="Brodie E.L."/>
            <person name="Williams K.H."/>
            <person name="Hubbard S.S."/>
            <person name="Banfield J.F."/>
        </authorList>
    </citation>
    <scope>NUCLEOTIDE SEQUENCE [LARGE SCALE GENOMIC DNA]</scope>
</reference>
<dbReference type="InterPro" id="IPR036899">
    <property type="entry name" value="Ribosomal_uL13_sf"/>
</dbReference>
<proteinExistence type="inferred from homology"/>
<feature type="region of interest" description="Disordered" evidence="5">
    <location>
        <begin position="55"/>
        <end position="75"/>
    </location>
</feature>
<comment type="similarity">
    <text evidence="1">Belongs to the universal ribosomal protein uL13 family.</text>
</comment>
<dbReference type="Pfam" id="PF00572">
    <property type="entry name" value="Ribosomal_L13"/>
    <property type="match status" value="1"/>
</dbReference>
<dbReference type="AlphaFoldDB" id="A0A1G2QJE5"/>
<dbReference type="NCBIfam" id="TIGR01066">
    <property type="entry name" value="rplM_bact"/>
    <property type="match status" value="1"/>
</dbReference>
<dbReference type="GO" id="GO:1990904">
    <property type="term" value="C:ribonucleoprotein complex"/>
    <property type="evidence" value="ECO:0007669"/>
    <property type="project" value="UniProtKB-KW"/>
</dbReference>
<comment type="caution">
    <text evidence="6">The sequence shown here is derived from an EMBL/GenBank/DDBJ whole genome shotgun (WGS) entry which is preliminary data.</text>
</comment>
<dbReference type="GO" id="GO:0006412">
    <property type="term" value="P:translation"/>
    <property type="evidence" value="ECO:0007669"/>
    <property type="project" value="InterPro"/>
</dbReference>
<evidence type="ECO:0000313" key="7">
    <source>
        <dbReference type="Proteomes" id="UP000177090"/>
    </source>
</evidence>
<evidence type="ECO:0000256" key="2">
    <source>
        <dbReference type="ARBA" id="ARBA00022980"/>
    </source>
</evidence>